<feature type="transmembrane region" description="Helical" evidence="1">
    <location>
        <begin position="6"/>
        <end position="33"/>
    </location>
</feature>
<reference evidence="3" key="1">
    <citation type="submission" date="2025-08" db="UniProtKB">
        <authorList>
            <consortium name="RefSeq"/>
        </authorList>
    </citation>
    <scope>IDENTIFICATION</scope>
    <source>
        <tissue evidence="3">Testes</tissue>
    </source>
</reference>
<keyword evidence="1" id="KW-1133">Transmembrane helix</keyword>
<sequence length="227" mass="25449">MDKDTIMIVIITVACIVVFVILVVFLVVAWHVIKRRQKKARNKEVDEIQHVTDVDEVDAVIRAEVGKHEHTITSNPAYGKEDLVEAENGLPSVPVDLAREFDGDFEEGKEVSETGSNYSFTPENLEDGYKNKLSILDKNTWGGVHMNTSEADAEFDFNMFHPIRGIHSKSDGNLHNSSLQRGHHNVADLYEAGQALTVNGGFPVTNPCLNNTTGSRLLWQKKRFKNF</sequence>
<organism evidence="2 3">
    <name type="scientific">Saccoglossus kowalevskii</name>
    <name type="common">Acorn worm</name>
    <dbReference type="NCBI Taxonomy" id="10224"/>
    <lineage>
        <taxon>Eukaryota</taxon>
        <taxon>Metazoa</taxon>
        <taxon>Hemichordata</taxon>
        <taxon>Enteropneusta</taxon>
        <taxon>Harrimaniidae</taxon>
        <taxon>Saccoglossus</taxon>
    </lineage>
</organism>
<evidence type="ECO:0000313" key="3">
    <source>
        <dbReference type="RefSeq" id="XP_002730718.1"/>
    </source>
</evidence>
<dbReference type="Proteomes" id="UP000694865">
    <property type="component" value="Unplaced"/>
</dbReference>
<protein>
    <submittedName>
        <fullName evidence="3">Uncharacterized protein LOC100374208 isoform 1</fullName>
    </submittedName>
</protein>
<dbReference type="GeneID" id="100374208"/>
<name>A0ABM0GIQ2_SACKO</name>
<dbReference type="RefSeq" id="XP_002730718.1">
    <property type="nucleotide sequence ID" value="XM_002730672.2"/>
</dbReference>
<dbReference type="PROSITE" id="PS51257">
    <property type="entry name" value="PROKAR_LIPOPROTEIN"/>
    <property type="match status" value="1"/>
</dbReference>
<keyword evidence="2" id="KW-1185">Reference proteome</keyword>
<keyword evidence="1" id="KW-0812">Transmembrane</keyword>
<gene>
    <name evidence="3" type="primary">LOC100374208</name>
</gene>
<evidence type="ECO:0000313" key="2">
    <source>
        <dbReference type="Proteomes" id="UP000694865"/>
    </source>
</evidence>
<proteinExistence type="predicted"/>
<accession>A0ABM0GIQ2</accession>
<evidence type="ECO:0000256" key="1">
    <source>
        <dbReference type="SAM" id="Phobius"/>
    </source>
</evidence>
<keyword evidence="1" id="KW-0472">Membrane</keyword>